<evidence type="ECO:0000313" key="3">
    <source>
        <dbReference type="Proteomes" id="UP000219439"/>
    </source>
</evidence>
<organism evidence="2 3">
    <name type="scientific">Cohaesibacter gelatinilyticus</name>
    <dbReference type="NCBI Taxonomy" id="372072"/>
    <lineage>
        <taxon>Bacteria</taxon>
        <taxon>Pseudomonadati</taxon>
        <taxon>Pseudomonadota</taxon>
        <taxon>Alphaproteobacteria</taxon>
        <taxon>Hyphomicrobiales</taxon>
        <taxon>Cohaesibacteraceae</taxon>
    </lineage>
</organism>
<dbReference type="InterPro" id="IPR037401">
    <property type="entry name" value="SnoaL-like"/>
</dbReference>
<dbReference type="Gene3D" id="3.10.450.50">
    <property type="match status" value="1"/>
</dbReference>
<evidence type="ECO:0000259" key="1">
    <source>
        <dbReference type="Pfam" id="PF12680"/>
    </source>
</evidence>
<dbReference type="EMBL" id="OBEL01000002">
    <property type="protein sequence ID" value="SNZ19064.1"/>
    <property type="molecule type" value="Genomic_DNA"/>
</dbReference>
<reference evidence="2 3" key="1">
    <citation type="submission" date="2017-09" db="EMBL/GenBank/DDBJ databases">
        <authorList>
            <person name="Ehlers B."/>
            <person name="Leendertz F.H."/>
        </authorList>
    </citation>
    <scope>NUCLEOTIDE SEQUENCE [LARGE SCALE GENOMIC DNA]</scope>
    <source>
        <strain evidence="2 3">DSM 18289</strain>
    </source>
</reference>
<sequence>MPDQAQTNLIAAKSFVTAVERMDGSVLDAFFSSDVKQIEWPNLFKPNGEERDLPKLKTDIEKARGILREQRYEITRELADGDCVMLEMIWRGTMEIDFPPLTKDQNLQAHCVAIFDFENGKATGLRNYDCFDPFA</sequence>
<dbReference type="SUPFAM" id="SSF54427">
    <property type="entry name" value="NTF2-like"/>
    <property type="match status" value="1"/>
</dbReference>
<proteinExistence type="predicted"/>
<keyword evidence="3" id="KW-1185">Reference proteome</keyword>
<dbReference type="OrthoDB" id="3475938at2"/>
<evidence type="ECO:0000313" key="2">
    <source>
        <dbReference type="EMBL" id="SNZ19064.1"/>
    </source>
</evidence>
<dbReference type="AlphaFoldDB" id="A0A285PBG1"/>
<dbReference type="Pfam" id="PF12680">
    <property type="entry name" value="SnoaL_2"/>
    <property type="match status" value="1"/>
</dbReference>
<dbReference type="RefSeq" id="WP_097153446.1">
    <property type="nucleotide sequence ID" value="NZ_OBEL01000002.1"/>
</dbReference>
<protein>
    <submittedName>
        <fullName evidence="2">SnoaL-like domain-containing protein</fullName>
    </submittedName>
</protein>
<dbReference type="InterPro" id="IPR032710">
    <property type="entry name" value="NTF2-like_dom_sf"/>
</dbReference>
<feature type="domain" description="SnoaL-like" evidence="1">
    <location>
        <begin position="13"/>
        <end position="123"/>
    </location>
</feature>
<gene>
    <name evidence="2" type="ORF">SAMN06265368_2141</name>
</gene>
<dbReference type="Proteomes" id="UP000219439">
    <property type="component" value="Unassembled WGS sequence"/>
</dbReference>
<name>A0A285PBG1_9HYPH</name>
<accession>A0A285PBG1</accession>